<keyword evidence="3" id="KW-1185">Reference proteome</keyword>
<dbReference type="EMBL" id="CP036289">
    <property type="protein sequence ID" value="QDU75388.1"/>
    <property type="molecule type" value="Genomic_DNA"/>
</dbReference>
<feature type="compositionally biased region" description="Low complexity" evidence="1">
    <location>
        <begin position="194"/>
        <end position="208"/>
    </location>
</feature>
<feature type="region of interest" description="Disordered" evidence="1">
    <location>
        <begin position="188"/>
        <end position="259"/>
    </location>
</feature>
<reference evidence="3" key="1">
    <citation type="submission" date="2019-02" db="EMBL/GenBank/DDBJ databases">
        <title>Deep-cultivation of Planctomycetes and their phenomic and genomic characterization uncovers novel biology.</title>
        <authorList>
            <person name="Wiegand S."/>
            <person name="Jogler M."/>
            <person name="Boedeker C."/>
            <person name="Pinto D."/>
            <person name="Vollmers J."/>
            <person name="Rivas-Marin E."/>
            <person name="Kohn T."/>
            <person name="Peeters S.H."/>
            <person name="Heuer A."/>
            <person name="Rast P."/>
            <person name="Oberbeckmann S."/>
            <person name="Bunk B."/>
            <person name="Jeske O."/>
            <person name="Meyerdierks A."/>
            <person name="Storesund J.E."/>
            <person name="Kallscheuer N."/>
            <person name="Luecker S."/>
            <person name="Lage O.M."/>
            <person name="Pohl T."/>
            <person name="Merkel B.J."/>
            <person name="Hornburger P."/>
            <person name="Mueller R.-W."/>
            <person name="Bruemmer F."/>
            <person name="Labrenz M."/>
            <person name="Spormann A.M."/>
            <person name="Op den Camp H."/>
            <person name="Overmann J."/>
            <person name="Amann R."/>
            <person name="Jetten M.S.M."/>
            <person name="Mascher T."/>
            <person name="Medema M.H."/>
            <person name="Devos D.P."/>
            <person name="Kaster A.-K."/>
            <person name="Ovreas L."/>
            <person name="Rohde M."/>
            <person name="Galperin M.Y."/>
            <person name="Jogler C."/>
        </authorList>
    </citation>
    <scope>NUCLEOTIDE SEQUENCE [LARGE SCALE GENOMIC DNA]</scope>
    <source>
        <strain evidence="3">Pan97</strain>
    </source>
</reference>
<evidence type="ECO:0000313" key="3">
    <source>
        <dbReference type="Proteomes" id="UP000318626"/>
    </source>
</evidence>
<name>A0A518C836_9BACT</name>
<feature type="region of interest" description="Disordered" evidence="1">
    <location>
        <begin position="92"/>
        <end position="127"/>
    </location>
</feature>
<gene>
    <name evidence="2" type="ORF">Pan97_24190</name>
</gene>
<evidence type="ECO:0000256" key="1">
    <source>
        <dbReference type="SAM" id="MobiDB-lite"/>
    </source>
</evidence>
<feature type="compositionally biased region" description="Basic and acidic residues" evidence="1">
    <location>
        <begin position="226"/>
        <end position="239"/>
    </location>
</feature>
<accession>A0A518C836</accession>
<feature type="compositionally biased region" description="Basic and acidic residues" evidence="1">
    <location>
        <begin position="54"/>
        <end position="72"/>
    </location>
</feature>
<feature type="region of interest" description="Disordered" evidence="1">
    <location>
        <begin position="1"/>
        <end position="72"/>
    </location>
</feature>
<feature type="compositionally biased region" description="Polar residues" evidence="1">
    <location>
        <begin position="241"/>
        <end position="252"/>
    </location>
</feature>
<dbReference type="AlphaFoldDB" id="A0A518C836"/>
<evidence type="ECO:0000313" key="2">
    <source>
        <dbReference type="EMBL" id="QDU75388.1"/>
    </source>
</evidence>
<sequence>MVLQEEPANESTSKKFWPPKMAPPKRTPRPQSATLNEIIRRQEAQEEAAFQAAMRKDVSRDEPPVEAFDPDRPHYRADSIVVEIDPEINAYEFPEIDPPLVPNGLTPKRSRSDSGENREPRERDAVTRYEERKRYRLRQPLREPLTYEAARLYAWMFYRMKKLNLQLIEEITAKQAEIDALEEELNAPVKAASSEEQPPSETPPQVVSRAETKQIITPTRRKRVLRAIEKQEKHAHEDASMASNNETRQVETANERGPP</sequence>
<organism evidence="2 3">
    <name type="scientific">Bremerella volcania</name>
    <dbReference type="NCBI Taxonomy" id="2527984"/>
    <lineage>
        <taxon>Bacteria</taxon>
        <taxon>Pseudomonadati</taxon>
        <taxon>Planctomycetota</taxon>
        <taxon>Planctomycetia</taxon>
        <taxon>Pirellulales</taxon>
        <taxon>Pirellulaceae</taxon>
        <taxon>Bremerella</taxon>
    </lineage>
</organism>
<feature type="compositionally biased region" description="Basic and acidic residues" evidence="1">
    <location>
        <begin position="110"/>
        <end position="127"/>
    </location>
</feature>
<protein>
    <submittedName>
        <fullName evidence="2">Uncharacterized protein</fullName>
    </submittedName>
</protein>
<dbReference type="Proteomes" id="UP000318626">
    <property type="component" value="Chromosome"/>
</dbReference>
<proteinExistence type="predicted"/>
<dbReference type="KEGG" id="bvo:Pan97_24190"/>